<name>A0A3S4Y6V6_9ACTN</name>
<dbReference type="InterPro" id="IPR050366">
    <property type="entry name" value="BP-dependent_transpt_permease"/>
</dbReference>
<dbReference type="Pfam" id="PF00528">
    <property type="entry name" value="BPD_transp_1"/>
    <property type="match status" value="1"/>
</dbReference>
<evidence type="ECO:0000313" key="10">
    <source>
        <dbReference type="Proteomes" id="UP000273044"/>
    </source>
</evidence>
<dbReference type="InterPro" id="IPR035906">
    <property type="entry name" value="MetI-like_sf"/>
</dbReference>
<proteinExistence type="inferred from homology"/>
<dbReference type="Gene3D" id="1.10.3720.10">
    <property type="entry name" value="MetI-like"/>
    <property type="match status" value="1"/>
</dbReference>
<feature type="domain" description="ABC transmembrane type-1" evidence="8">
    <location>
        <begin position="66"/>
        <end position="255"/>
    </location>
</feature>
<evidence type="ECO:0000256" key="6">
    <source>
        <dbReference type="ARBA" id="ARBA00023136"/>
    </source>
</evidence>
<evidence type="ECO:0000256" key="2">
    <source>
        <dbReference type="ARBA" id="ARBA00022448"/>
    </source>
</evidence>
<evidence type="ECO:0000256" key="1">
    <source>
        <dbReference type="ARBA" id="ARBA00004651"/>
    </source>
</evidence>
<dbReference type="GO" id="GO:0005886">
    <property type="term" value="C:plasma membrane"/>
    <property type="evidence" value="ECO:0007669"/>
    <property type="project" value="UniProtKB-SubCell"/>
</dbReference>
<keyword evidence="3" id="KW-1003">Cell membrane</keyword>
<feature type="transmembrane region" description="Helical" evidence="7">
    <location>
        <begin position="147"/>
        <end position="166"/>
    </location>
</feature>
<keyword evidence="5 7" id="KW-1133">Transmembrane helix</keyword>
<evidence type="ECO:0000256" key="4">
    <source>
        <dbReference type="ARBA" id="ARBA00022692"/>
    </source>
</evidence>
<keyword evidence="2 7" id="KW-0813">Transport</keyword>
<feature type="transmembrane region" description="Helical" evidence="7">
    <location>
        <begin position="64"/>
        <end position="87"/>
    </location>
</feature>
<evidence type="ECO:0000313" key="9">
    <source>
        <dbReference type="EMBL" id="VEH70045.1"/>
    </source>
</evidence>
<dbReference type="EMBL" id="LR134406">
    <property type="protein sequence ID" value="VEH70045.1"/>
    <property type="molecule type" value="Genomic_DNA"/>
</dbReference>
<sequence>MMRRSNLAFGAVLISFVFLLALVGLFWTPHGPAAVTGSLREAPSLAHWLGTDNSGFDIASRLIAGAKLVLLVGLGSVAGAALIGIPAGMIAGMSRGWGASLIARGADVLYGFPALLLAILFAAALGGSVWTALMAISLSAIPAFVRIARAATIQVMGLAFVEAARLSGTPRRQIALRHVLPNIAPVLGVQASVSVGIAILAESGLSYLGLGSGTEVPTWGRMLQEAQKEIFVAPAIALWPGLAIAAATMGCNLLGDGLRDLLDPKLRELT</sequence>
<feature type="transmembrane region" description="Helical" evidence="7">
    <location>
        <begin position="230"/>
        <end position="255"/>
    </location>
</feature>
<keyword evidence="10" id="KW-1185">Reference proteome</keyword>
<evidence type="ECO:0000256" key="3">
    <source>
        <dbReference type="ARBA" id="ARBA00022475"/>
    </source>
</evidence>
<organism evidence="9 10">
    <name type="scientific">Arachnia propionica</name>
    <dbReference type="NCBI Taxonomy" id="1750"/>
    <lineage>
        <taxon>Bacteria</taxon>
        <taxon>Bacillati</taxon>
        <taxon>Actinomycetota</taxon>
        <taxon>Actinomycetes</taxon>
        <taxon>Propionibacteriales</taxon>
        <taxon>Propionibacteriaceae</taxon>
        <taxon>Arachnia</taxon>
    </lineage>
</organism>
<dbReference type="CDD" id="cd06261">
    <property type="entry name" value="TM_PBP2"/>
    <property type="match status" value="1"/>
</dbReference>
<dbReference type="GO" id="GO:0055085">
    <property type="term" value="P:transmembrane transport"/>
    <property type="evidence" value="ECO:0007669"/>
    <property type="project" value="InterPro"/>
</dbReference>
<feature type="transmembrane region" description="Helical" evidence="7">
    <location>
        <begin position="108"/>
        <end position="141"/>
    </location>
</feature>
<comment type="similarity">
    <text evidence="7">Belongs to the binding-protein-dependent transport system permease family.</text>
</comment>
<accession>A0A3S4Y6V6</accession>
<dbReference type="PANTHER" id="PTHR43386">
    <property type="entry name" value="OLIGOPEPTIDE TRANSPORT SYSTEM PERMEASE PROTEIN APPC"/>
    <property type="match status" value="1"/>
</dbReference>
<gene>
    <name evidence="9" type="primary">gsiD_2</name>
    <name evidence="9" type="ORF">NCTC12967_01329</name>
</gene>
<dbReference type="AlphaFoldDB" id="A0A3S4Y6V6"/>
<dbReference type="OMA" id="IAWKHLV"/>
<dbReference type="PROSITE" id="PS50928">
    <property type="entry name" value="ABC_TM1"/>
    <property type="match status" value="1"/>
</dbReference>
<evidence type="ECO:0000256" key="5">
    <source>
        <dbReference type="ARBA" id="ARBA00022989"/>
    </source>
</evidence>
<keyword evidence="4 7" id="KW-0812">Transmembrane</keyword>
<evidence type="ECO:0000256" key="7">
    <source>
        <dbReference type="RuleBase" id="RU363032"/>
    </source>
</evidence>
<protein>
    <submittedName>
        <fullName evidence="9">Glutathione transport system permease protein gsiD</fullName>
    </submittedName>
</protein>
<dbReference type="PANTHER" id="PTHR43386:SF25">
    <property type="entry name" value="PEPTIDE ABC TRANSPORTER PERMEASE PROTEIN"/>
    <property type="match status" value="1"/>
</dbReference>
<reference evidence="9 10" key="1">
    <citation type="submission" date="2018-12" db="EMBL/GenBank/DDBJ databases">
        <authorList>
            <consortium name="Pathogen Informatics"/>
        </authorList>
    </citation>
    <scope>NUCLEOTIDE SEQUENCE [LARGE SCALE GENOMIC DNA]</scope>
    <source>
        <strain evidence="9 10">NCTC12967</strain>
    </source>
</reference>
<evidence type="ECO:0000259" key="8">
    <source>
        <dbReference type="PROSITE" id="PS50928"/>
    </source>
</evidence>
<dbReference type="SUPFAM" id="SSF161098">
    <property type="entry name" value="MetI-like"/>
    <property type="match status" value="1"/>
</dbReference>
<comment type="subcellular location">
    <subcellularLocation>
        <location evidence="1 7">Cell membrane</location>
        <topology evidence="1 7">Multi-pass membrane protein</topology>
    </subcellularLocation>
</comment>
<dbReference type="Proteomes" id="UP000273044">
    <property type="component" value="Chromosome"/>
</dbReference>
<feature type="transmembrane region" description="Helical" evidence="7">
    <location>
        <begin position="187"/>
        <end position="210"/>
    </location>
</feature>
<keyword evidence="6 7" id="KW-0472">Membrane</keyword>
<dbReference type="InterPro" id="IPR000515">
    <property type="entry name" value="MetI-like"/>
</dbReference>